<reference evidence="3" key="1">
    <citation type="submission" date="2023-10" db="EMBL/GenBank/DDBJ databases">
        <title>Genome assemblies of two species of porcelain crab, Petrolisthes cinctipes and Petrolisthes manimaculis (Anomura: Porcellanidae).</title>
        <authorList>
            <person name="Angst P."/>
        </authorList>
    </citation>
    <scope>NUCLEOTIDE SEQUENCE</scope>
    <source>
        <strain evidence="3">PB745_01</strain>
        <tissue evidence="3">Gill</tissue>
    </source>
</reference>
<keyword evidence="4" id="KW-1185">Reference proteome</keyword>
<name>A0AAE1F7E1_PETCI</name>
<feature type="region of interest" description="Disordered" evidence="1">
    <location>
        <begin position="176"/>
        <end position="349"/>
    </location>
</feature>
<dbReference type="AlphaFoldDB" id="A0AAE1F7E1"/>
<dbReference type="Proteomes" id="UP001286313">
    <property type="component" value="Unassembled WGS sequence"/>
</dbReference>
<feature type="compositionally biased region" description="Gly residues" evidence="1">
    <location>
        <begin position="324"/>
        <end position="338"/>
    </location>
</feature>
<sequence length="395" mass="45277">MRLTDIEVTVEARLTDIEVTLEARLTDIEVTLEARLTDIEVTLEARLTNRLHFTSNTAPERMSTGKVYQVWSSEMVQCLLSKIRLLWPNFHDGKYTMKTLYEDASSHMCKSGFPMTPYRVEKKWHNLVTTYRNILGKKNNNATAATLGDDPLVAARKHDYFEELHEIMGNMKTVRAKPNHNTQQQQQQQQPPLSPPPPPTTPPSPEPRRKRLKVEDVRLQTPQIILQQRKRYASVHQDGGGGGEEEEEEEQEARREWRRGGGSGGGIGEEEKEARREWRRGGGDGGGEEEKEQEARREWRRSRGGGGLGEEEKEQEARREWRRGGGSAGGRIGGGGGLGEEEKEQEARREWREWRRQQELLTVQRDGNRILENIDDNLVAIRRSLEFIVEKLANQ</sequence>
<feature type="domain" description="Myb/SANT-like DNA-binding" evidence="2">
    <location>
        <begin position="70"/>
        <end position="167"/>
    </location>
</feature>
<evidence type="ECO:0000313" key="4">
    <source>
        <dbReference type="Proteomes" id="UP001286313"/>
    </source>
</evidence>
<accession>A0AAE1F7E1</accession>
<feature type="compositionally biased region" description="Pro residues" evidence="1">
    <location>
        <begin position="192"/>
        <end position="205"/>
    </location>
</feature>
<evidence type="ECO:0000313" key="3">
    <source>
        <dbReference type="EMBL" id="KAK3868157.1"/>
    </source>
</evidence>
<gene>
    <name evidence="3" type="ORF">Pcinc_026433</name>
</gene>
<protein>
    <recommendedName>
        <fullName evidence="2">Myb/SANT-like DNA-binding domain-containing protein</fullName>
    </recommendedName>
</protein>
<organism evidence="3 4">
    <name type="scientific">Petrolisthes cinctipes</name>
    <name type="common">Flat porcelain crab</name>
    <dbReference type="NCBI Taxonomy" id="88211"/>
    <lineage>
        <taxon>Eukaryota</taxon>
        <taxon>Metazoa</taxon>
        <taxon>Ecdysozoa</taxon>
        <taxon>Arthropoda</taxon>
        <taxon>Crustacea</taxon>
        <taxon>Multicrustacea</taxon>
        <taxon>Malacostraca</taxon>
        <taxon>Eumalacostraca</taxon>
        <taxon>Eucarida</taxon>
        <taxon>Decapoda</taxon>
        <taxon>Pleocyemata</taxon>
        <taxon>Anomura</taxon>
        <taxon>Galatheoidea</taxon>
        <taxon>Porcellanidae</taxon>
        <taxon>Petrolisthes</taxon>
    </lineage>
</organism>
<comment type="caution">
    <text evidence="3">The sequence shown here is derived from an EMBL/GenBank/DDBJ whole genome shotgun (WGS) entry which is preliminary data.</text>
</comment>
<dbReference type="InterPro" id="IPR044822">
    <property type="entry name" value="Myb_DNA-bind_4"/>
</dbReference>
<dbReference type="EMBL" id="JAWQEG010003070">
    <property type="protein sequence ID" value="KAK3868157.1"/>
    <property type="molecule type" value="Genomic_DNA"/>
</dbReference>
<dbReference type="Pfam" id="PF13837">
    <property type="entry name" value="Myb_DNA-bind_4"/>
    <property type="match status" value="1"/>
</dbReference>
<feature type="compositionally biased region" description="Low complexity" evidence="1">
    <location>
        <begin position="182"/>
        <end position="191"/>
    </location>
</feature>
<evidence type="ECO:0000259" key="2">
    <source>
        <dbReference type="Pfam" id="PF13837"/>
    </source>
</evidence>
<proteinExistence type="predicted"/>
<dbReference type="Gene3D" id="1.10.10.60">
    <property type="entry name" value="Homeodomain-like"/>
    <property type="match status" value="1"/>
</dbReference>
<feature type="compositionally biased region" description="Basic and acidic residues" evidence="1">
    <location>
        <begin position="272"/>
        <end position="282"/>
    </location>
</feature>
<evidence type="ECO:0000256" key="1">
    <source>
        <dbReference type="SAM" id="MobiDB-lite"/>
    </source>
</evidence>